<gene>
    <name evidence="2" type="ORF">TEK04_10945</name>
</gene>
<dbReference type="EMBL" id="JBAPLU010000009">
    <property type="protein sequence ID" value="MEI4272240.1"/>
    <property type="molecule type" value="Genomic_DNA"/>
</dbReference>
<organism evidence="2 3">
    <name type="scientific">Klenkia sesuvii</name>
    <dbReference type="NCBI Taxonomy" id="3103137"/>
    <lineage>
        <taxon>Bacteria</taxon>
        <taxon>Bacillati</taxon>
        <taxon>Actinomycetota</taxon>
        <taxon>Actinomycetes</taxon>
        <taxon>Geodermatophilales</taxon>
        <taxon>Geodermatophilaceae</taxon>
        <taxon>Klenkia</taxon>
    </lineage>
</organism>
<dbReference type="RefSeq" id="WP_336404376.1">
    <property type="nucleotide sequence ID" value="NZ_JBAPLU010000009.1"/>
</dbReference>
<comment type="caution">
    <text evidence="2">The sequence shown here is derived from an EMBL/GenBank/DDBJ whole genome shotgun (WGS) entry which is preliminary data.</text>
</comment>
<reference evidence="2 3" key="1">
    <citation type="submission" date="2024-03" db="EMBL/GenBank/DDBJ databases">
        <title>Draft genome sequence of Klenkia sp. LSe6-5.</title>
        <authorList>
            <person name="Duangmal K."/>
            <person name="Chantavorakit T."/>
        </authorList>
    </citation>
    <scope>NUCLEOTIDE SEQUENCE [LARGE SCALE GENOMIC DNA]</scope>
    <source>
        <strain evidence="2 3">LSe6-5</strain>
    </source>
</reference>
<dbReference type="Proteomes" id="UP001361570">
    <property type="component" value="Unassembled WGS sequence"/>
</dbReference>
<keyword evidence="3" id="KW-1185">Reference proteome</keyword>
<evidence type="ECO:0000313" key="2">
    <source>
        <dbReference type="EMBL" id="MEI4272240.1"/>
    </source>
</evidence>
<feature type="region of interest" description="Disordered" evidence="1">
    <location>
        <begin position="1"/>
        <end position="43"/>
    </location>
</feature>
<accession>A0ABU8DTR2</accession>
<sequence length="43" mass="4518">MRSRPPHAGQCSSTASALTAAPRRSAGDRRRPSANAGDVELRV</sequence>
<protein>
    <submittedName>
        <fullName evidence="2">Uncharacterized protein</fullName>
    </submittedName>
</protein>
<evidence type="ECO:0000313" key="3">
    <source>
        <dbReference type="Proteomes" id="UP001361570"/>
    </source>
</evidence>
<name>A0ABU8DTR2_9ACTN</name>
<proteinExistence type="predicted"/>
<evidence type="ECO:0000256" key="1">
    <source>
        <dbReference type="SAM" id="MobiDB-lite"/>
    </source>
</evidence>